<dbReference type="InterPro" id="IPR005475">
    <property type="entry name" value="Transketolase-like_Pyr-bd"/>
</dbReference>
<dbReference type="SUPFAM" id="SSF52518">
    <property type="entry name" value="Thiamin diphosphate-binding fold (THDP-binding)"/>
    <property type="match status" value="1"/>
</dbReference>
<gene>
    <name evidence="5" type="ORF">F6I03_05230</name>
</gene>
<dbReference type="EMBL" id="VYWO01000002">
    <property type="protein sequence ID" value="KAA9301273.1"/>
    <property type="molecule type" value="Genomic_DNA"/>
</dbReference>
<dbReference type="GO" id="GO:0016491">
    <property type="term" value="F:oxidoreductase activity"/>
    <property type="evidence" value="ECO:0007669"/>
    <property type="project" value="UniProtKB-KW"/>
</dbReference>
<protein>
    <submittedName>
        <fullName evidence="5">Alpha-ketoacid dehydrogenase subunit beta</fullName>
    </submittedName>
</protein>
<evidence type="ECO:0000313" key="6">
    <source>
        <dbReference type="Proteomes" id="UP000327148"/>
    </source>
</evidence>
<dbReference type="InterPro" id="IPR029061">
    <property type="entry name" value="THDP-binding"/>
</dbReference>
<dbReference type="Proteomes" id="UP000327148">
    <property type="component" value="Unassembled WGS sequence"/>
</dbReference>
<sequence length="333" mass="36585">MYNRKNPEAGNNLTMVKAINQALELEMAQDDRVILFGQDVGKNGGVFRATEGLQEKFGKQRVLDTPLAESGISGMAIGLAYQGFRPVIEIQFLGFIFETMDSINQMARASYRTAGHLKMPVVLRAPFGGGVGTPEFHPDNFEGLLAQFPGLKVVIPSSAIDAKGLLTAAIRDDGPVIFLEHMLLYRSFREKVPEESYSLALDQANCLCEGEDLTLVTYGAMVRMAKEAVERAAAEGIRVELIDLRSVHPIDYDTILQSVKKTQHLLVVQEAQGIAGVGNRIVSEMARRAFYDLLSPIGFLSAPNTSFPYKQIESDWLPDCDDIVEAIKTTLNG</sequence>
<dbReference type="Gene3D" id="3.40.50.920">
    <property type="match status" value="1"/>
</dbReference>
<dbReference type="SMART" id="SM00861">
    <property type="entry name" value="Transket_pyr"/>
    <property type="match status" value="1"/>
</dbReference>
<evidence type="ECO:0000313" key="5">
    <source>
        <dbReference type="EMBL" id="KAA9301273.1"/>
    </source>
</evidence>
<evidence type="ECO:0000259" key="4">
    <source>
        <dbReference type="SMART" id="SM00861"/>
    </source>
</evidence>
<dbReference type="Gene3D" id="3.40.50.970">
    <property type="match status" value="1"/>
</dbReference>
<dbReference type="RefSeq" id="WP_070431342.1">
    <property type="nucleotide sequence ID" value="NZ_VYWO01000002.1"/>
</dbReference>
<evidence type="ECO:0000256" key="2">
    <source>
        <dbReference type="ARBA" id="ARBA00023002"/>
    </source>
</evidence>
<dbReference type="PANTHER" id="PTHR43257:SF2">
    <property type="entry name" value="PYRUVATE DEHYDROGENASE E1 COMPONENT SUBUNIT BETA"/>
    <property type="match status" value="1"/>
</dbReference>
<dbReference type="FunFam" id="3.40.50.970:FF:000001">
    <property type="entry name" value="Pyruvate dehydrogenase E1 beta subunit"/>
    <property type="match status" value="1"/>
</dbReference>
<comment type="cofactor">
    <cofactor evidence="1">
        <name>thiamine diphosphate</name>
        <dbReference type="ChEBI" id="CHEBI:58937"/>
    </cofactor>
</comment>
<dbReference type="InterPro" id="IPR033248">
    <property type="entry name" value="Transketolase_C"/>
</dbReference>
<keyword evidence="3" id="KW-0786">Thiamine pyrophosphate</keyword>
<dbReference type="Pfam" id="PF02780">
    <property type="entry name" value="Transketolase_C"/>
    <property type="match status" value="1"/>
</dbReference>
<proteinExistence type="predicted"/>
<evidence type="ECO:0000256" key="1">
    <source>
        <dbReference type="ARBA" id="ARBA00001964"/>
    </source>
</evidence>
<reference evidence="5 6" key="1">
    <citation type="submission" date="2019-09" db="EMBL/GenBank/DDBJ databases">
        <title>Draft genome sequence assemblies of isolates from the urinary tract.</title>
        <authorList>
            <person name="Mores C.R."/>
            <person name="Putonti C."/>
            <person name="Wolfe A.J."/>
        </authorList>
    </citation>
    <scope>NUCLEOTIDE SEQUENCE [LARGE SCALE GENOMIC DNA]</scope>
    <source>
        <strain evidence="5 6">UMB623</strain>
    </source>
</reference>
<accession>A0A5N1GJW7</accession>
<keyword evidence="2" id="KW-0560">Oxidoreductase</keyword>
<organism evidence="5 6">
    <name type="scientific">Aerococcus sanguinicola</name>
    <dbReference type="NCBI Taxonomy" id="119206"/>
    <lineage>
        <taxon>Bacteria</taxon>
        <taxon>Bacillati</taxon>
        <taxon>Bacillota</taxon>
        <taxon>Bacilli</taxon>
        <taxon>Lactobacillales</taxon>
        <taxon>Aerococcaceae</taxon>
        <taxon>Aerococcus</taxon>
    </lineage>
</organism>
<dbReference type="CDD" id="cd07036">
    <property type="entry name" value="TPP_PYR_E1-PDHc-beta_like"/>
    <property type="match status" value="1"/>
</dbReference>
<dbReference type="OrthoDB" id="9771835at2"/>
<dbReference type="InterPro" id="IPR009014">
    <property type="entry name" value="Transketo_C/PFOR_II"/>
</dbReference>
<dbReference type="PANTHER" id="PTHR43257">
    <property type="entry name" value="PYRUVATE DEHYDROGENASE E1 COMPONENT BETA SUBUNIT"/>
    <property type="match status" value="1"/>
</dbReference>
<feature type="domain" description="Transketolase-like pyrimidine-binding" evidence="4">
    <location>
        <begin position="13"/>
        <end position="187"/>
    </location>
</feature>
<dbReference type="SUPFAM" id="SSF52922">
    <property type="entry name" value="TK C-terminal domain-like"/>
    <property type="match status" value="1"/>
</dbReference>
<comment type="caution">
    <text evidence="5">The sequence shown here is derived from an EMBL/GenBank/DDBJ whole genome shotgun (WGS) entry which is preliminary data.</text>
</comment>
<dbReference type="Pfam" id="PF02779">
    <property type="entry name" value="Transket_pyr"/>
    <property type="match status" value="1"/>
</dbReference>
<evidence type="ECO:0000256" key="3">
    <source>
        <dbReference type="ARBA" id="ARBA00023052"/>
    </source>
</evidence>
<dbReference type="AlphaFoldDB" id="A0A5N1GJW7"/>
<name>A0A5N1GJW7_9LACT</name>